<dbReference type="InterPro" id="IPR002775">
    <property type="entry name" value="DNA/RNA-bd_Alba-like"/>
</dbReference>
<accession>G8YUC8</accession>
<evidence type="ECO:0000256" key="1">
    <source>
        <dbReference type="SAM" id="MobiDB-lite"/>
    </source>
</evidence>
<gene>
    <name evidence="3" type="primary">Piso0_000032</name>
    <name evidence="3" type="ORF">GNLVRS01_PISO0A00660g</name>
</gene>
<feature type="region of interest" description="Disordered" evidence="1">
    <location>
        <begin position="113"/>
        <end position="143"/>
    </location>
</feature>
<evidence type="ECO:0000259" key="2">
    <source>
        <dbReference type="Pfam" id="PF01918"/>
    </source>
</evidence>
<dbReference type="OMA" id="IAKLICI"/>
<proteinExistence type="predicted"/>
<dbReference type="AlphaFoldDB" id="G8YUC8"/>
<organism evidence="3 4">
    <name type="scientific">Pichia sorbitophila (strain ATCC MYA-4447 / BCRC 22081 / CBS 7064 / NBRC 10061 / NRRL Y-12695)</name>
    <name type="common">Hybrid yeast</name>
    <dbReference type="NCBI Taxonomy" id="559304"/>
    <lineage>
        <taxon>Eukaryota</taxon>
        <taxon>Fungi</taxon>
        <taxon>Dikarya</taxon>
        <taxon>Ascomycota</taxon>
        <taxon>Saccharomycotina</taxon>
        <taxon>Pichiomycetes</taxon>
        <taxon>Debaryomycetaceae</taxon>
        <taxon>Millerozyma</taxon>
    </lineage>
</organism>
<dbReference type="HOGENOM" id="CLU_1454923_0_0_1"/>
<dbReference type="EMBL" id="FO082059">
    <property type="protein sequence ID" value="CCE72461.1"/>
    <property type="molecule type" value="Genomic_DNA"/>
</dbReference>
<name>G8YUC8_PICSO</name>
<keyword evidence="4" id="KW-1185">Reference proteome</keyword>
<dbReference type="OrthoDB" id="4020196at2759"/>
<evidence type="ECO:0000313" key="3">
    <source>
        <dbReference type="EMBL" id="CCE72461.1"/>
    </source>
</evidence>
<dbReference type="Proteomes" id="UP000005222">
    <property type="component" value="Chromosome A"/>
</dbReference>
<dbReference type="InParanoid" id="G8YUC8"/>
<sequence length="186" mass="21136">MEPHTDISKDASTDIAALEEERQFIENSRKVYHDIYQKKLTDEETVKRIILVKKGDSIKLRVSRVMETVNQQNMPLLLVAKANAIGKLITIAEISKSRLSESNPPIKLDQYNKIGKQASKNTPYPTTKRPLSGHSSKSVAQKNKKSLLNDLRIEDEKTFKLPVLYIVLTSNESHLSVENWTHQTPT</sequence>
<reference evidence="3 4" key="1">
    <citation type="journal article" date="2012" name="G3 (Bethesda)">
        <title>Pichia sorbitophila, an interspecies yeast hybrid reveals early steps of genome resolution following polyploidization.</title>
        <authorList>
            <person name="Leh Louis V."/>
            <person name="Despons L."/>
            <person name="Friedrich A."/>
            <person name="Martin T."/>
            <person name="Durrens P."/>
            <person name="Casaregola S."/>
            <person name="Neuveglise C."/>
            <person name="Fairhead C."/>
            <person name="Marck C."/>
            <person name="Cruz J.A."/>
            <person name="Straub M.L."/>
            <person name="Kugler V."/>
            <person name="Sacerdot C."/>
            <person name="Uzunov Z."/>
            <person name="Thierry A."/>
            <person name="Weiss S."/>
            <person name="Bleykasten C."/>
            <person name="De Montigny J."/>
            <person name="Jacques N."/>
            <person name="Jung P."/>
            <person name="Lemaire M."/>
            <person name="Mallet S."/>
            <person name="Morel G."/>
            <person name="Richard G.F."/>
            <person name="Sarkar A."/>
            <person name="Savel G."/>
            <person name="Schacherer J."/>
            <person name="Seret M.L."/>
            <person name="Talla E."/>
            <person name="Samson G."/>
            <person name="Jubin C."/>
            <person name="Poulain J."/>
            <person name="Vacherie B."/>
            <person name="Barbe V."/>
            <person name="Pelletier E."/>
            <person name="Sherman D.J."/>
            <person name="Westhof E."/>
            <person name="Weissenbach J."/>
            <person name="Baret P.V."/>
            <person name="Wincker P."/>
            <person name="Gaillardin C."/>
            <person name="Dujon B."/>
            <person name="Souciet J.L."/>
        </authorList>
    </citation>
    <scope>NUCLEOTIDE SEQUENCE [LARGE SCALE GENOMIC DNA]</scope>
    <source>
        <strain evidence="4">ATCC MYA-4447 / BCRC 22081 / CBS 7064 / NBRC 10061 / NRRL Y-12695</strain>
    </source>
</reference>
<protein>
    <submittedName>
        <fullName evidence="3">Piso0_000032 protein</fullName>
    </submittedName>
</protein>
<dbReference type="GO" id="GO:0003676">
    <property type="term" value="F:nucleic acid binding"/>
    <property type="evidence" value="ECO:0007669"/>
    <property type="project" value="InterPro"/>
</dbReference>
<evidence type="ECO:0000313" key="4">
    <source>
        <dbReference type="Proteomes" id="UP000005222"/>
    </source>
</evidence>
<dbReference type="Pfam" id="PF01918">
    <property type="entry name" value="Alba"/>
    <property type="match status" value="1"/>
</dbReference>
<feature type="domain" description="DNA/RNA-binding protein Alba-like" evidence="2">
    <location>
        <begin position="49"/>
        <end position="115"/>
    </location>
</feature>